<proteinExistence type="predicted"/>
<evidence type="ECO:0000313" key="2">
    <source>
        <dbReference type="Proteomes" id="UP000034096"/>
    </source>
</evidence>
<accession>A0A0G0IYQ2</accession>
<gene>
    <name evidence="1" type="ORF">US75_C0009G0028</name>
</gene>
<sequence length="101" mass="11468">MKALSGIRVLGDRVYFAQELRNTFGTLPLSKSFAKATGTSLLYANALPEPVFKYSSKSFASFFVVNPAYQTSFHGMCGFVDFTFPWLCRLNLIFRFFDEPK</sequence>
<dbReference type="AlphaFoldDB" id="A0A0G0IYQ2"/>
<name>A0A0G0IYQ2_9BACT</name>
<dbReference type="EMBL" id="LBUE01000009">
    <property type="protein sequence ID" value="KKQ56175.1"/>
    <property type="molecule type" value="Genomic_DNA"/>
</dbReference>
<comment type="caution">
    <text evidence="1">The sequence shown here is derived from an EMBL/GenBank/DDBJ whole genome shotgun (WGS) entry which is preliminary data.</text>
</comment>
<reference evidence="1 2" key="1">
    <citation type="journal article" date="2015" name="Nature">
        <title>rRNA introns, odd ribosomes, and small enigmatic genomes across a large radiation of phyla.</title>
        <authorList>
            <person name="Brown C.T."/>
            <person name="Hug L.A."/>
            <person name="Thomas B.C."/>
            <person name="Sharon I."/>
            <person name="Castelle C.J."/>
            <person name="Singh A."/>
            <person name="Wilkins M.J."/>
            <person name="Williams K.H."/>
            <person name="Banfield J.F."/>
        </authorList>
    </citation>
    <scope>NUCLEOTIDE SEQUENCE [LARGE SCALE GENOMIC DNA]</scope>
</reference>
<organism evidence="1 2">
    <name type="scientific">Candidatus Woesebacteria bacterium GW2011_GWC1_38_13</name>
    <dbReference type="NCBI Taxonomy" id="1618583"/>
    <lineage>
        <taxon>Bacteria</taxon>
        <taxon>Candidatus Woeseibacteriota</taxon>
    </lineage>
</organism>
<evidence type="ECO:0000313" key="1">
    <source>
        <dbReference type="EMBL" id="KKQ56175.1"/>
    </source>
</evidence>
<dbReference type="Proteomes" id="UP000034096">
    <property type="component" value="Unassembled WGS sequence"/>
</dbReference>
<protein>
    <submittedName>
        <fullName evidence="1">Uncharacterized protein</fullName>
    </submittedName>
</protein>